<dbReference type="PANTHER" id="PTHR31087">
    <property type="match status" value="1"/>
</dbReference>
<evidence type="ECO:0000313" key="3">
    <source>
        <dbReference type="Proteomes" id="UP000593576"/>
    </source>
</evidence>
<dbReference type="Gene3D" id="2.40.160.200">
    <property type="entry name" value="LURP1-related"/>
    <property type="match status" value="1"/>
</dbReference>
<name>A0A7J9MXF4_GOSSC</name>
<dbReference type="Pfam" id="PF04525">
    <property type="entry name" value="LOR"/>
    <property type="match status" value="1"/>
</dbReference>
<sequence>GNFTSRKKEKPSFQVKKCCRILRGDLVCEVRVGFNKYFMVSLGRKKQGFKIVNSGGDIIAEVKQKQLPTGMVLGDDVLTLEIEPSIDQTLTVALVLVYGLMNRRL</sequence>
<evidence type="ECO:0000256" key="1">
    <source>
        <dbReference type="ARBA" id="ARBA00005437"/>
    </source>
</evidence>
<dbReference type="EMBL" id="JABFAF010193563">
    <property type="protein sequence ID" value="MBA0875775.1"/>
    <property type="molecule type" value="Genomic_DNA"/>
</dbReference>
<dbReference type="Proteomes" id="UP000593576">
    <property type="component" value="Unassembled WGS sequence"/>
</dbReference>
<feature type="non-terminal residue" evidence="2">
    <location>
        <position position="1"/>
    </location>
</feature>
<dbReference type="InterPro" id="IPR025659">
    <property type="entry name" value="Tubby-like_C"/>
</dbReference>
<dbReference type="SUPFAM" id="SSF54518">
    <property type="entry name" value="Tubby C-terminal domain-like"/>
    <property type="match status" value="1"/>
</dbReference>
<evidence type="ECO:0000313" key="2">
    <source>
        <dbReference type="EMBL" id="MBA0875775.1"/>
    </source>
</evidence>
<proteinExistence type="inferred from homology"/>
<dbReference type="OrthoDB" id="652749at2759"/>
<accession>A0A7J9MXF4</accession>
<dbReference type="PANTHER" id="PTHR31087:SF59">
    <property type="entry name" value="PROTEIN LURP-ONE-RELATED 4"/>
    <property type="match status" value="1"/>
</dbReference>
<dbReference type="InterPro" id="IPR007612">
    <property type="entry name" value="LOR"/>
</dbReference>
<reference evidence="2 3" key="1">
    <citation type="journal article" date="2019" name="Genome Biol. Evol.">
        <title>Insights into the evolution of the New World diploid cottons (Gossypium, subgenus Houzingenia) based on genome sequencing.</title>
        <authorList>
            <person name="Grover C.E."/>
            <person name="Arick M.A. 2nd"/>
            <person name="Thrash A."/>
            <person name="Conover J.L."/>
            <person name="Sanders W.S."/>
            <person name="Peterson D.G."/>
            <person name="Frelichowski J.E."/>
            <person name="Scheffler J.A."/>
            <person name="Scheffler B.E."/>
            <person name="Wendel J.F."/>
        </authorList>
    </citation>
    <scope>NUCLEOTIDE SEQUENCE [LARGE SCALE GENOMIC DNA]</scope>
    <source>
        <strain evidence="2">1</strain>
        <tissue evidence="2">Leaf</tissue>
    </source>
</reference>
<dbReference type="AlphaFoldDB" id="A0A7J9MXF4"/>
<comment type="caution">
    <text evidence="2">The sequence shown here is derived from an EMBL/GenBank/DDBJ whole genome shotgun (WGS) entry which is preliminary data.</text>
</comment>
<organism evidence="2 3">
    <name type="scientific">Gossypium schwendimanii</name>
    <name type="common">Cotton</name>
    <dbReference type="NCBI Taxonomy" id="34291"/>
    <lineage>
        <taxon>Eukaryota</taxon>
        <taxon>Viridiplantae</taxon>
        <taxon>Streptophyta</taxon>
        <taxon>Embryophyta</taxon>
        <taxon>Tracheophyta</taxon>
        <taxon>Spermatophyta</taxon>
        <taxon>Magnoliopsida</taxon>
        <taxon>eudicotyledons</taxon>
        <taxon>Gunneridae</taxon>
        <taxon>Pentapetalae</taxon>
        <taxon>rosids</taxon>
        <taxon>malvids</taxon>
        <taxon>Malvales</taxon>
        <taxon>Malvaceae</taxon>
        <taxon>Malvoideae</taxon>
        <taxon>Gossypium</taxon>
    </lineage>
</organism>
<comment type="similarity">
    <text evidence="1">Belongs to the LOR family.</text>
</comment>
<gene>
    <name evidence="2" type="ORF">Goshw_023468</name>
</gene>
<keyword evidence="3" id="KW-1185">Reference proteome</keyword>
<protein>
    <submittedName>
        <fullName evidence="2">Uncharacterized protein</fullName>
    </submittedName>
</protein>
<dbReference type="InterPro" id="IPR038595">
    <property type="entry name" value="LOR_sf"/>
</dbReference>